<protein>
    <recommendedName>
        <fullName evidence="1">ATP-dependent helicase C-terminal domain-containing protein</fullName>
    </recommendedName>
</protein>
<dbReference type="GO" id="GO:0004386">
    <property type="term" value="F:helicase activity"/>
    <property type="evidence" value="ECO:0007669"/>
    <property type="project" value="InterPro"/>
</dbReference>
<dbReference type="InterPro" id="IPR006555">
    <property type="entry name" value="ATP-dep_Helicase_C"/>
</dbReference>
<dbReference type="Pfam" id="PF13307">
    <property type="entry name" value="Helicase_C_2"/>
    <property type="match status" value="1"/>
</dbReference>
<feature type="domain" description="ATP-dependent helicase C-terminal" evidence="1">
    <location>
        <begin position="333"/>
        <end position="486"/>
    </location>
</feature>
<evidence type="ECO:0000313" key="3">
    <source>
        <dbReference type="Proteomes" id="UP000030321"/>
    </source>
</evidence>
<proteinExistence type="predicted"/>
<dbReference type="GO" id="GO:0016818">
    <property type="term" value="F:hydrolase activity, acting on acid anhydrides, in phosphorus-containing anhydrides"/>
    <property type="evidence" value="ECO:0007669"/>
    <property type="project" value="InterPro"/>
</dbReference>
<sequence>MVLLEAAVHSSLRAFLREQGRFYWSHHLTMGRLVARALRLKRSSLIQTGTTLSRYCLSYLTPALLGDTPVLIVAPESEVNLLLEVEIPRLQAWLQTQRDILKSDRFPANFTGLLLTTPQQWLEDKLGNLGHFPQNIATIIDRAEDLETCLVDYLTVTITPEQWSALGSAYPQHREVINLIKAQLSQSILGHPINPYNCYLIDAKEKEYIIALLQRLDQDLATDSAWQLLAAKITEHNYLLWTSVDRDREEFTLKISPLEVASFFKPIWQQQPFVLIGSFLDSEKSANLYRQNQGIGEILTLKFAADRESEYIHLYLPDRISAPNTPEFQPMLLKQVRELVSANHTSEQPIVILIEDVPLKAQIATQIAADYGSRVQVEKTEINNNTILVCGWQFWQTHQEKFITPSLLIIATLPLPSPENPLVAGKIAYYKRQHLDWFRAYLLPTAVREIQKSVQSLRECQGCVAVLDNRVNARSYGRQILSALEPYAKVNYLDQQFFQDKD</sequence>
<gene>
    <name evidence="2" type="ORF">N44_01990</name>
</gene>
<dbReference type="AlphaFoldDB" id="A0A0A1VUY0"/>
<organism evidence="2 3">
    <name type="scientific">Microcystis aeruginosa NIES-44</name>
    <dbReference type="NCBI Taxonomy" id="449439"/>
    <lineage>
        <taxon>Bacteria</taxon>
        <taxon>Bacillati</taxon>
        <taxon>Cyanobacteriota</taxon>
        <taxon>Cyanophyceae</taxon>
        <taxon>Oscillatoriophycideae</taxon>
        <taxon>Chroococcales</taxon>
        <taxon>Microcystaceae</taxon>
        <taxon>Microcystis</taxon>
    </lineage>
</organism>
<comment type="caution">
    <text evidence="2">The sequence shown here is derived from an EMBL/GenBank/DDBJ whole genome shotgun (WGS) entry which is preliminary data.</text>
</comment>
<dbReference type="RefSeq" id="WP_045359010.1">
    <property type="nucleotide sequence ID" value="NZ_BBPA01000036.1"/>
</dbReference>
<accession>A0A0A1VUY0</accession>
<dbReference type="Proteomes" id="UP000030321">
    <property type="component" value="Unassembled WGS sequence"/>
</dbReference>
<name>A0A0A1VUY0_MICAE</name>
<reference evidence="3" key="1">
    <citation type="journal article" date="2015" name="Genome">
        <title>Whole Genome Sequence of the Non-Microcystin-Producing Microcystis aeruginosa Strain NIES-44.</title>
        <authorList>
            <person name="Okano K."/>
            <person name="Miyata N."/>
            <person name="Ozaki Y."/>
        </authorList>
    </citation>
    <scope>NUCLEOTIDE SEQUENCE [LARGE SCALE GENOMIC DNA]</scope>
    <source>
        <strain evidence="3">NIES-44</strain>
    </source>
</reference>
<dbReference type="EMBL" id="BBPA01000036">
    <property type="protein sequence ID" value="GAL93303.1"/>
    <property type="molecule type" value="Genomic_DNA"/>
</dbReference>
<dbReference type="GO" id="GO:0003676">
    <property type="term" value="F:nucleic acid binding"/>
    <property type="evidence" value="ECO:0007669"/>
    <property type="project" value="InterPro"/>
</dbReference>
<evidence type="ECO:0000313" key="2">
    <source>
        <dbReference type="EMBL" id="GAL93303.1"/>
    </source>
</evidence>
<evidence type="ECO:0000259" key="1">
    <source>
        <dbReference type="Pfam" id="PF13307"/>
    </source>
</evidence>
<dbReference type="GO" id="GO:0006139">
    <property type="term" value="P:nucleobase-containing compound metabolic process"/>
    <property type="evidence" value="ECO:0007669"/>
    <property type="project" value="InterPro"/>
</dbReference>
<dbReference type="GO" id="GO:0005524">
    <property type="term" value="F:ATP binding"/>
    <property type="evidence" value="ECO:0007669"/>
    <property type="project" value="InterPro"/>
</dbReference>